<evidence type="ECO:0000313" key="1">
    <source>
        <dbReference type="EMBL" id="CBI09630.1"/>
    </source>
</evidence>
<accession>E6QQV9</accession>
<protein>
    <submittedName>
        <fullName evidence="1">Uncharacterized protein</fullName>
    </submittedName>
</protein>
<dbReference type="AlphaFoldDB" id="E6QQV9"/>
<sequence length="30" mass="3568">MAVRKWHAPIAQQYSRFKNELLTTLGHWGK</sequence>
<name>E6QQV9_9ZZZZ</name>
<gene>
    <name evidence="1" type="ORF">CARN7_0367</name>
</gene>
<dbReference type="EMBL" id="CABR01000042">
    <property type="protein sequence ID" value="CBI09630.1"/>
    <property type="molecule type" value="Genomic_DNA"/>
</dbReference>
<proteinExistence type="predicted"/>
<organism evidence="1">
    <name type="scientific">mine drainage metagenome</name>
    <dbReference type="NCBI Taxonomy" id="410659"/>
    <lineage>
        <taxon>unclassified sequences</taxon>
        <taxon>metagenomes</taxon>
        <taxon>ecological metagenomes</taxon>
    </lineage>
</organism>
<comment type="caution">
    <text evidence="1">The sequence shown here is derived from an EMBL/GenBank/DDBJ whole genome shotgun (WGS) entry which is preliminary data.</text>
</comment>
<reference evidence="1" key="1">
    <citation type="submission" date="2009-10" db="EMBL/GenBank/DDBJ databases">
        <title>Diversity of trophic interactions inside an arsenic-rich microbial ecosystem.</title>
        <authorList>
            <person name="Bertin P.N."/>
            <person name="Heinrich-Salmeron A."/>
            <person name="Pelletier E."/>
            <person name="Goulhen-Chollet F."/>
            <person name="Arsene-Ploetze F."/>
            <person name="Gallien S."/>
            <person name="Calteau A."/>
            <person name="Vallenet D."/>
            <person name="Casiot C."/>
            <person name="Chane-Woon-Ming B."/>
            <person name="Giloteaux L."/>
            <person name="Barakat M."/>
            <person name="Bonnefoy V."/>
            <person name="Bruneel O."/>
            <person name="Chandler M."/>
            <person name="Cleiss J."/>
            <person name="Duran R."/>
            <person name="Elbaz-Poulichet F."/>
            <person name="Fonknechten N."/>
            <person name="Lauga B."/>
            <person name="Mornico D."/>
            <person name="Ortet P."/>
            <person name="Schaeffer C."/>
            <person name="Siguier P."/>
            <person name="Alexander Thil Smith A."/>
            <person name="Van Dorsselaer A."/>
            <person name="Weissenbach J."/>
            <person name="Medigue C."/>
            <person name="Le Paslier D."/>
        </authorList>
    </citation>
    <scope>NUCLEOTIDE SEQUENCE</scope>
</reference>